<dbReference type="PANTHER" id="PTHR47297:SF2">
    <property type="entry name" value="OS02G0606800 PROTEIN"/>
    <property type="match status" value="1"/>
</dbReference>
<comment type="caution">
    <text evidence="2">The sequence shown here is derived from an EMBL/GenBank/DDBJ whole genome shotgun (WGS) entry which is preliminary data.</text>
</comment>
<dbReference type="InterPro" id="IPR000868">
    <property type="entry name" value="Isochorismatase-like_dom"/>
</dbReference>
<gene>
    <name evidence="2" type="ORF">KDD93_00495</name>
</gene>
<dbReference type="InterPro" id="IPR044717">
    <property type="entry name" value="NIC1"/>
</dbReference>
<name>A0ABS5HFN7_9BACT</name>
<dbReference type="CDD" id="cd00431">
    <property type="entry name" value="cysteine_hydrolases"/>
    <property type="match status" value="1"/>
</dbReference>
<organism evidence="2 3">
    <name type="scientific">Campylobacter anatolicus</name>
    <dbReference type="NCBI Taxonomy" id="2829105"/>
    <lineage>
        <taxon>Bacteria</taxon>
        <taxon>Pseudomonadati</taxon>
        <taxon>Campylobacterota</taxon>
        <taxon>Epsilonproteobacteria</taxon>
        <taxon>Campylobacterales</taxon>
        <taxon>Campylobacteraceae</taxon>
        <taxon>Campylobacter</taxon>
    </lineage>
</organism>
<evidence type="ECO:0000313" key="2">
    <source>
        <dbReference type="EMBL" id="MBR8463053.1"/>
    </source>
</evidence>
<dbReference type="PANTHER" id="PTHR47297">
    <property type="match status" value="1"/>
</dbReference>
<dbReference type="RefSeq" id="WP_212141338.1">
    <property type="nucleotide sequence ID" value="NZ_JAGSSW010000001.1"/>
</dbReference>
<dbReference type="Gene3D" id="3.40.50.850">
    <property type="entry name" value="Isochorismatase-like"/>
    <property type="match status" value="1"/>
</dbReference>
<proteinExistence type="predicted"/>
<dbReference type="Pfam" id="PF00857">
    <property type="entry name" value="Isochorismatase"/>
    <property type="match status" value="1"/>
</dbReference>
<dbReference type="EMBL" id="JAGSSW010000001">
    <property type="protein sequence ID" value="MBR8463053.1"/>
    <property type="molecule type" value="Genomic_DNA"/>
</dbReference>
<evidence type="ECO:0000259" key="1">
    <source>
        <dbReference type="Pfam" id="PF00857"/>
    </source>
</evidence>
<dbReference type="GO" id="GO:0016787">
    <property type="term" value="F:hydrolase activity"/>
    <property type="evidence" value="ECO:0007669"/>
    <property type="project" value="UniProtKB-KW"/>
</dbReference>
<accession>A0ABS5HFN7</accession>
<feature type="domain" description="Isochorismatase-like" evidence="1">
    <location>
        <begin position="38"/>
        <end position="207"/>
    </location>
</feature>
<keyword evidence="3" id="KW-1185">Reference proteome</keyword>
<dbReference type="InterPro" id="IPR036380">
    <property type="entry name" value="Isochorismatase-like_sf"/>
</dbReference>
<reference evidence="2 3" key="1">
    <citation type="submission" date="2021-04" db="EMBL/GenBank/DDBJ databases">
        <title>Molecular and phenotypic characterization and identification of bacterial isolates recovered from the Anatolian ground squirrels (Spermophilus xanthoprymnus) and which have the potential to form a new species in the Campylobacter genus.</title>
        <authorList>
            <person name="Aydin F."/>
            <person name="Abay S."/>
            <person name="Kayman T."/>
            <person name="Karakaya E."/>
            <person name="Mustak H.K."/>
            <person name="Mustak I.B."/>
            <person name="Bilgin N."/>
            <person name="Duzler A."/>
            <person name="Sahin O."/>
            <person name="Guran O."/>
            <person name="Saticioglu I.B."/>
        </authorList>
    </citation>
    <scope>NUCLEOTIDE SEQUENCE [LARGE SCALE GENOMIC DNA]</scope>
    <source>
        <strain evidence="3">faydin-G24</strain>
    </source>
</reference>
<protein>
    <submittedName>
        <fullName evidence="2">Cysteine hydrolase</fullName>
    </submittedName>
</protein>
<sequence>MKLTPKSYEFLKTLQDWSETLSDMSLDDLLSNDARNVAFVSVDLINGFCKEGMLSSPRVGAIGNKVAHIFAKAYKRGLRNFILIQDRHSKNSAEFDVFAPHCIGGTNEAETIDELKKLEFFDEIKIFYKNSIDSAYCVEFNKFLELNPQIDTFVVFGNCTDICVYHLASHLKLSANEHNIKRNVIVPAKLVQTYDALSHDADFYHLVFLNHLQFVADVTIVRNLH</sequence>
<keyword evidence="2" id="KW-0378">Hydrolase</keyword>
<dbReference type="Proteomes" id="UP000682951">
    <property type="component" value="Unassembled WGS sequence"/>
</dbReference>
<dbReference type="SUPFAM" id="SSF52499">
    <property type="entry name" value="Isochorismatase-like hydrolases"/>
    <property type="match status" value="1"/>
</dbReference>
<evidence type="ECO:0000313" key="3">
    <source>
        <dbReference type="Proteomes" id="UP000682951"/>
    </source>
</evidence>